<keyword evidence="5" id="KW-0904">Protein phosphatase</keyword>
<dbReference type="OrthoDB" id="29341at2759"/>
<evidence type="ECO:0000256" key="4">
    <source>
        <dbReference type="ARBA" id="ARBA00022801"/>
    </source>
</evidence>
<name>A0A0A1UCW9_ENTIV</name>
<dbReference type="KEGG" id="eiv:EIN_006220"/>
<comment type="cofactor">
    <cofactor evidence="1">
        <name>Mn(2+)</name>
        <dbReference type="ChEBI" id="CHEBI:29035"/>
    </cofactor>
</comment>
<organism evidence="10 11">
    <name type="scientific">Entamoeba invadens IP1</name>
    <dbReference type="NCBI Taxonomy" id="370355"/>
    <lineage>
        <taxon>Eukaryota</taxon>
        <taxon>Amoebozoa</taxon>
        <taxon>Evosea</taxon>
        <taxon>Archamoebae</taxon>
        <taxon>Mastigamoebida</taxon>
        <taxon>Entamoebidae</taxon>
        <taxon>Entamoeba</taxon>
    </lineage>
</organism>
<evidence type="ECO:0000259" key="9">
    <source>
        <dbReference type="SMART" id="SM00156"/>
    </source>
</evidence>
<dbReference type="GO" id="GO:0005634">
    <property type="term" value="C:nucleus"/>
    <property type="evidence" value="ECO:0007669"/>
    <property type="project" value="TreeGrafter"/>
</dbReference>
<keyword evidence="3" id="KW-0479">Metal-binding</keyword>
<keyword evidence="6" id="KW-0464">Manganese</keyword>
<evidence type="ECO:0000256" key="2">
    <source>
        <dbReference type="ARBA" id="ARBA00013081"/>
    </source>
</evidence>
<dbReference type="Proteomes" id="UP000014680">
    <property type="component" value="Unassembled WGS sequence"/>
</dbReference>
<evidence type="ECO:0000256" key="6">
    <source>
        <dbReference type="ARBA" id="ARBA00023211"/>
    </source>
</evidence>
<evidence type="ECO:0000313" key="10">
    <source>
        <dbReference type="EMBL" id="ELP93681.1"/>
    </source>
</evidence>
<dbReference type="Gene3D" id="3.60.21.10">
    <property type="match status" value="1"/>
</dbReference>
<dbReference type="InterPro" id="IPR029052">
    <property type="entry name" value="Metallo-depent_PP-like"/>
</dbReference>
<dbReference type="RefSeq" id="XP_004260452.1">
    <property type="nucleotide sequence ID" value="XM_004260404.1"/>
</dbReference>
<dbReference type="PRINTS" id="PR00114">
    <property type="entry name" value="STPHPHTASE"/>
</dbReference>
<dbReference type="InterPro" id="IPR050341">
    <property type="entry name" value="PP1_catalytic_subunit"/>
</dbReference>
<dbReference type="AlphaFoldDB" id="A0A0A1UCW9"/>
<dbReference type="PANTHER" id="PTHR11668">
    <property type="entry name" value="SERINE/THREONINE PROTEIN PHOSPHATASE"/>
    <property type="match status" value="1"/>
</dbReference>
<feature type="domain" description="Serine/threonine specific protein phosphatases" evidence="9">
    <location>
        <begin position="163"/>
        <end position="427"/>
    </location>
</feature>
<evidence type="ECO:0000256" key="5">
    <source>
        <dbReference type="ARBA" id="ARBA00022912"/>
    </source>
</evidence>
<evidence type="ECO:0000256" key="8">
    <source>
        <dbReference type="ARBA" id="ARBA00048336"/>
    </source>
</evidence>
<evidence type="ECO:0000256" key="3">
    <source>
        <dbReference type="ARBA" id="ARBA00022723"/>
    </source>
</evidence>
<dbReference type="EC" id="3.1.3.16" evidence="2"/>
<dbReference type="OMA" id="PLEVFAM"/>
<dbReference type="InterPro" id="IPR006186">
    <property type="entry name" value="Ser/Thr-sp_prot-phosphatase"/>
</dbReference>
<gene>
    <name evidence="10" type="ORF">EIN_006220</name>
</gene>
<reference evidence="10 11" key="1">
    <citation type="submission" date="2012-10" db="EMBL/GenBank/DDBJ databases">
        <authorList>
            <person name="Zafar N."/>
            <person name="Inman J."/>
            <person name="Hall N."/>
            <person name="Lorenzi H."/>
            <person name="Caler E."/>
        </authorList>
    </citation>
    <scope>NUCLEOTIDE SEQUENCE [LARGE SCALE GENOMIC DNA]</scope>
    <source>
        <strain evidence="10 11">IP1</strain>
    </source>
</reference>
<dbReference type="EMBL" id="KB206272">
    <property type="protein sequence ID" value="ELP93681.1"/>
    <property type="molecule type" value="Genomic_DNA"/>
</dbReference>
<dbReference type="GO" id="GO:0005737">
    <property type="term" value="C:cytoplasm"/>
    <property type="evidence" value="ECO:0007669"/>
    <property type="project" value="TreeGrafter"/>
</dbReference>
<comment type="catalytic activity">
    <reaction evidence="8">
        <text>O-phospho-L-threonyl-[protein] + H2O = L-threonyl-[protein] + phosphate</text>
        <dbReference type="Rhea" id="RHEA:47004"/>
        <dbReference type="Rhea" id="RHEA-COMP:11060"/>
        <dbReference type="Rhea" id="RHEA-COMP:11605"/>
        <dbReference type="ChEBI" id="CHEBI:15377"/>
        <dbReference type="ChEBI" id="CHEBI:30013"/>
        <dbReference type="ChEBI" id="CHEBI:43474"/>
        <dbReference type="ChEBI" id="CHEBI:61977"/>
        <dbReference type="EC" id="3.1.3.16"/>
    </reaction>
</comment>
<evidence type="ECO:0000256" key="1">
    <source>
        <dbReference type="ARBA" id="ARBA00001936"/>
    </source>
</evidence>
<evidence type="ECO:0000313" key="11">
    <source>
        <dbReference type="Proteomes" id="UP000014680"/>
    </source>
</evidence>
<protein>
    <recommendedName>
        <fullName evidence="2">protein-serine/threonine phosphatase</fullName>
        <ecNumber evidence="2">3.1.3.16</ecNumber>
    </recommendedName>
</protein>
<dbReference type="SUPFAM" id="SSF56300">
    <property type="entry name" value="Metallo-dependent phosphatases"/>
    <property type="match status" value="1"/>
</dbReference>
<dbReference type="PANTHER" id="PTHR11668:SF300">
    <property type="entry name" value="SERINE_THREONINE-PROTEIN PHOSPHATASE"/>
    <property type="match status" value="1"/>
</dbReference>
<evidence type="ECO:0000256" key="7">
    <source>
        <dbReference type="ARBA" id="ARBA00047761"/>
    </source>
</evidence>
<dbReference type="GO" id="GO:0046872">
    <property type="term" value="F:metal ion binding"/>
    <property type="evidence" value="ECO:0007669"/>
    <property type="project" value="UniProtKB-KW"/>
</dbReference>
<dbReference type="VEuPathDB" id="AmoebaDB:EIN_006220"/>
<sequence length="439" mass="49821">MAENDFYLKRFNISVSAVKKWFEKLGNEFPEELKSENVVELIEIPLSDEKSVVVNPFFICEMNKHKVVKIVPHMETLKQLTPKYTEQHNPTYTFNSKFYEMSRGLMYQREVFPSNNNDDPVFEKEEARMLVANRVIRILRKDFIRIEDPKEGGPTHRWKIGQIPIELFTQLIDCLNEVLNTEPMIVPISPPAFVIGDLSGSYDDVTRIMSALQIVPTGTFGPCAVVLVGDYIPFGPHPLEVFAMIAAMKILCSKNFVLLSPQYPLNNLPNEMKPCFEIIKKKIVDEYGDDKLYAKITQSISNFGLAALIDGKILCVHIGLPVNVALSSDMVAEMKKISKRTYEPPVQIVEEGDEMHPTEFLPEDLVIRNTKCNFIIRGGKSCSQFLSKHKHMIFLKSNCLNEPSKRNAGVLVDKGKIRVLIVSKHFNGLDSDVMSSESC</sequence>
<dbReference type="GO" id="GO:0004722">
    <property type="term" value="F:protein serine/threonine phosphatase activity"/>
    <property type="evidence" value="ECO:0007669"/>
    <property type="project" value="UniProtKB-EC"/>
</dbReference>
<keyword evidence="11" id="KW-1185">Reference proteome</keyword>
<accession>A0A0A1UCW9</accession>
<proteinExistence type="predicted"/>
<dbReference type="GeneID" id="14892651"/>
<dbReference type="SMART" id="SM00156">
    <property type="entry name" value="PP2Ac"/>
    <property type="match status" value="1"/>
</dbReference>
<comment type="catalytic activity">
    <reaction evidence="7">
        <text>O-phospho-L-seryl-[protein] + H2O = L-seryl-[protein] + phosphate</text>
        <dbReference type="Rhea" id="RHEA:20629"/>
        <dbReference type="Rhea" id="RHEA-COMP:9863"/>
        <dbReference type="Rhea" id="RHEA-COMP:11604"/>
        <dbReference type="ChEBI" id="CHEBI:15377"/>
        <dbReference type="ChEBI" id="CHEBI:29999"/>
        <dbReference type="ChEBI" id="CHEBI:43474"/>
        <dbReference type="ChEBI" id="CHEBI:83421"/>
        <dbReference type="EC" id="3.1.3.16"/>
    </reaction>
</comment>
<keyword evidence="4" id="KW-0378">Hydrolase</keyword>